<dbReference type="RefSeq" id="WP_168820177.1">
    <property type="nucleotide sequence ID" value="NZ_CP051217.1"/>
</dbReference>
<proteinExistence type="predicted"/>
<sequence>MNEAVVDRFVSTVLAQWFATAQSVMDHEDDVVDDRRLSPRGIPWQSSKDDSARRICASGNQITHGSADSALPLTQIIGAVNFP</sequence>
<name>A0A6H2DML5_9SPHN</name>
<dbReference type="KEGG" id="phao:HF685_11950"/>
<reference evidence="1 2" key="1">
    <citation type="submission" date="2020-04" db="EMBL/GenBank/DDBJ databases">
        <title>Genome sequence for Sphingorhabdus sp. strain M1.</title>
        <authorList>
            <person name="Park S.-J."/>
        </authorList>
    </citation>
    <scope>NUCLEOTIDE SEQUENCE [LARGE SCALE GENOMIC DNA]</scope>
    <source>
        <strain evidence="1 2">JK6</strain>
    </source>
</reference>
<organism evidence="1 2">
    <name type="scientific">Parasphingorhabdus halotolerans</name>
    <dbReference type="NCBI Taxonomy" id="2725558"/>
    <lineage>
        <taxon>Bacteria</taxon>
        <taxon>Pseudomonadati</taxon>
        <taxon>Pseudomonadota</taxon>
        <taxon>Alphaproteobacteria</taxon>
        <taxon>Sphingomonadales</taxon>
        <taxon>Sphingomonadaceae</taxon>
        <taxon>Parasphingorhabdus</taxon>
    </lineage>
</organism>
<keyword evidence="2" id="KW-1185">Reference proteome</keyword>
<evidence type="ECO:0000313" key="2">
    <source>
        <dbReference type="Proteomes" id="UP000501600"/>
    </source>
</evidence>
<dbReference type="EMBL" id="CP051217">
    <property type="protein sequence ID" value="QJB69909.1"/>
    <property type="molecule type" value="Genomic_DNA"/>
</dbReference>
<dbReference type="AlphaFoldDB" id="A0A6H2DML5"/>
<dbReference type="Proteomes" id="UP000501600">
    <property type="component" value="Chromosome"/>
</dbReference>
<protein>
    <submittedName>
        <fullName evidence="1">Uncharacterized protein</fullName>
    </submittedName>
</protein>
<accession>A0A6H2DML5</accession>
<evidence type="ECO:0000313" key="1">
    <source>
        <dbReference type="EMBL" id="QJB69909.1"/>
    </source>
</evidence>
<gene>
    <name evidence="1" type="ORF">HF685_11950</name>
</gene>